<comment type="cofactor">
    <cofactor evidence="1">
        <name>Mg(2+)</name>
        <dbReference type="ChEBI" id="CHEBI:18420"/>
    </cofactor>
</comment>
<dbReference type="GO" id="GO:0004659">
    <property type="term" value="F:prenyltransferase activity"/>
    <property type="evidence" value="ECO:0007669"/>
    <property type="project" value="InterPro"/>
</dbReference>
<dbReference type="SUPFAM" id="SSF48576">
    <property type="entry name" value="Terpenoid synthases"/>
    <property type="match status" value="1"/>
</dbReference>
<dbReference type="EMBL" id="CP003379">
    <property type="protein sequence ID" value="AFL90449.1"/>
    <property type="molecule type" value="Genomic_DNA"/>
</dbReference>
<dbReference type="RefSeq" id="WP_014787709.1">
    <property type="nucleotide sequence ID" value="NC_018014.1"/>
</dbReference>
<dbReference type="STRING" id="926566.Terro_4245"/>
<keyword evidence="9" id="KW-1185">Reference proteome</keyword>
<gene>
    <name evidence="8" type="ordered locus">Terro_4245</name>
</gene>
<dbReference type="Proteomes" id="UP000006056">
    <property type="component" value="Chromosome"/>
</dbReference>
<evidence type="ECO:0000256" key="4">
    <source>
        <dbReference type="ARBA" id="ARBA00022723"/>
    </source>
</evidence>
<dbReference type="AlphaFoldDB" id="I3ZMI1"/>
<evidence type="ECO:0000256" key="1">
    <source>
        <dbReference type="ARBA" id="ARBA00001946"/>
    </source>
</evidence>
<keyword evidence="3 7" id="KW-0808">Transferase</keyword>
<dbReference type="PANTHER" id="PTHR43281">
    <property type="entry name" value="FARNESYL DIPHOSPHATE SYNTHASE"/>
    <property type="match status" value="1"/>
</dbReference>
<dbReference type="Pfam" id="PF00348">
    <property type="entry name" value="polyprenyl_synt"/>
    <property type="match status" value="1"/>
</dbReference>
<keyword evidence="6" id="KW-0414">Isoprene biosynthesis</keyword>
<evidence type="ECO:0000256" key="2">
    <source>
        <dbReference type="ARBA" id="ARBA00006706"/>
    </source>
</evidence>
<dbReference type="GO" id="GO:0046872">
    <property type="term" value="F:metal ion binding"/>
    <property type="evidence" value="ECO:0007669"/>
    <property type="project" value="UniProtKB-KW"/>
</dbReference>
<evidence type="ECO:0000256" key="3">
    <source>
        <dbReference type="ARBA" id="ARBA00022679"/>
    </source>
</evidence>
<evidence type="ECO:0000256" key="6">
    <source>
        <dbReference type="ARBA" id="ARBA00023229"/>
    </source>
</evidence>
<dbReference type="HOGENOM" id="CLU_014015_0_1_0"/>
<evidence type="ECO:0000256" key="7">
    <source>
        <dbReference type="RuleBase" id="RU004466"/>
    </source>
</evidence>
<dbReference type="Gene3D" id="1.10.600.10">
    <property type="entry name" value="Farnesyl Diphosphate Synthase"/>
    <property type="match status" value="1"/>
</dbReference>
<organism evidence="8 9">
    <name type="scientific">Terriglobus roseus (strain DSM 18391 / NRRL B-41598 / KBS 63)</name>
    <dbReference type="NCBI Taxonomy" id="926566"/>
    <lineage>
        <taxon>Bacteria</taxon>
        <taxon>Pseudomonadati</taxon>
        <taxon>Acidobacteriota</taxon>
        <taxon>Terriglobia</taxon>
        <taxon>Terriglobales</taxon>
        <taxon>Acidobacteriaceae</taxon>
        <taxon>Terriglobus</taxon>
    </lineage>
</organism>
<evidence type="ECO:0000313" key="8">
    <source>
        <dbReference type="EMBL" id="AFL90449.1"/>
    </source>
</evidence>
<evidence type="ECO:0000256" key="5">
    <source>
        <dbReference type="ARBA" id="ARBA00022842"/>
    </source>
</evidence>
<dbReference type="OrthoDB" id="115931at2"/>
<protein>
    <submittedName>
        <fullName evidence="8">Geranylgeranyl pyrophosphate synthase</fullName>
    </submittedName>
</protein>
<dbReference type="GO" id="GO:0008299">
    <property type="term" value="P:isoprenoid biosynthetic process"/>
    <property type="evidence" value="ECO:0007669"/>
    <property type="project" value="UniProtKB-KW"/>
</dbReference>
<name>I3ZMI1_TERRK</name>
<dbReference type="PANTHER" id="PTHR43281:SF1">
    <property type="entry name" value="FARNESYL DIPHOSPHATE SYNTHASE"/>
    <property type="match status" value="1"/>
</dbReference>
<evidence type="ECO:0000313" key="9">
    <source>
        <dbReference type="Proteomes" id="UP000006056"/>
    </source>
</evidence>
<keyword evidence="5" id="KW-0460">Magnesium</keyword>
<keyword evidence="4" id="KW-0479">Metal-binding</keyword>
<sequence length="307" mass="33363">MKDLKNAQLGRVFQELLPLPATMEPRLKQALQYILGNPGSLIRPGVLIRVALEYGLAERPATDLAIGLEYFHTASLIFDDLPSMDDAVERRGRECVHLKFGEAGATLAALALVNRAYALTFRSIAAAPAAVQAEAQRYVERSLGVDGLLNGQSMDVHFAALPHDLQTTERAAVGKTVSLVRLTLVLPAILGRAAERDMLLLDKIAVCWGLSYQIVDDLKDRLESTSATGKTSSRDLLLDRPNVALAIGIDGAMRRLKRLLLIGDKALNRLLATRPGLAFLRELHAALSTDVSRLLELSDLRSEGEAA</sequence>
<proteinExistence type="inferred from homology"/>
<dbReference type="eggNOG" id="COG0142">
    <property type="taxonomic scope" value="Bacteria"/>
</dbReference>
<dbReference type="KEGG" id="trs:Terro_4245"/>
<comment type="similarity">
    <text evidence="2 7">Belongs to the FPP/GGPP synthase family.</text>
</comment>
<accession>I3ZMI1</accession>
<dbReference type="InterPro" id="IPR008949">
    <property type="entry name" value="Isoprenoid_synthase_dom_sf"/>
</dbReference>
<dbReference type="InterPro" id="IPR000092">
    <property type="entry name" value="Polyprenyl_synt"/>
</dbReference>
<dbReference type="SFLD" id="SFLDS00005">
    <property type="entry name" value="Isoprenoid_Synthase_Type_I"/>
    <property type="match status" value="1"/>
</dbReference>
<dbReference type="InterPro" id="IPR033749">
    <property type="entry name" value="Polyprenyl_synt_CS"/>
</dbReference>
<dbReference type="PROSITE" id="PS00723">
    <property type="entry name" value="POLYPRENYL_SYNTHASE_1"/>
    <property type="match status" value="1"/>
</dbReference>
<reference evidence="8 9" key="1">
    <citation type="submission" date="2012-06" db="EMBL/GenBank/DDBJ databases">
        <title>Complete genome of Terriglobus roseus DSM 18391.</title>
        <authorList>
            <consortium name="US DOE Joint Genome Institute (JGI-PGF)"/>
            <person name="Lucas S."/>
            <person name="Copeland A."/>
            <person name="Lapidus A."/>
            <person name="Glavina del Rio T."/>
            <person name="Dalin E."/>
            <person name="Tice H."/>
            <person name="Bruce D."/>
            <person name="Goodwin L."/>
            <person name="Pitluck S."/>
            <person name="Peters L."/>
            <person name="Mikhailova N."/>
            <person name="Munk A.C.C."/>
            <person name="Kyrpides N."/>
            <person name="Mavromatis K."/>
            <person name="Ivanova N."/>
            <person name="Brettin T."/>
            <person name="Detter J.C."/>
            <person name="Han C."/>
            <person name="Larimer F."/>
            <person name="Land M."/>
            <person name="Hauser L."/>
            <person name="Markowitz V."/>
            <person name="Cheng J.-F."/>
            <person name="Hugenholtz P."/>
            <person name="Woyke T."/>
            <person name="Wu D."/>
            <person name="Brambilla E."/>
            <person name="Klenk H.-P."/>
            <person name="Eisen J.A."/>
        </authorList>
    </citation>
    <scope>NUCLEOTIDE SEQUENCE [LARGE SCALE GENOMIC DNA]</scope>
    <source>
        <strain evidence="9">DSM 18391 / NRRL B-41598 / KBS 63</strain>
    </source>
</reference>